<name>A0A1G4K501_9SACH</name>
<keyword evidence="10" id="KW-1185">Reference proteome</keyword>
<keyword evidence="2 4" id="KW-0863">Zinc-finger</keyword>
<keyword evidence="3 5" id="KW-0862">Zinc</keyword>
<dbReference type="SUPFAM" id="SSF50729">
    <property type="entry name" value="PH domain-like"/>
    <property type="match status" value="1"/>
</dbReference>
<dbReference type="SUPFAM" id="SSF103657">
    <property type="entry name" value="BAR/IMD domain-like"/>
    <property type="match status" value="1"/>
</dbReference>
<dbReference type="Proteomes" id="UP000191144">
    <property type="component" value="Chromosome G"/>
</dbReference>
<keyword evidence="1 5" id="KW-0479">Metal-binding</keyword>
<evidence type="ECO:0000256" key="4">
    <source>
        <dbReference type="PROSITE-ProRule" id="PRU00288"/>
    </source>
</evidence>
<dbReference type="PROSITE" id="PS50115">
    <property type="entry name" value="ARFGAP"/>
    <property type="match status" value="1"/>
</dbReference>
<gene>
    <name evidence="9" type="ORF">LAME_0G00760G</name>
</gene>
<dbReference type="PANTHER" id="PTHR23180:SF160">
    <property type="entry name" value="ADP-RIBOSYLATION FACTOR GTPASE-ACTIVATING PROTEIN EFFECTOR PROTEIN 1"/>
    <property type="match status" value="1"/>
</dbReference>
<sequence>MSSNAALLKLCGEVGDELIDLFPASPSSLPKFILCSTGHRQQLALLASHKSFEYTVKYFMPNDETFHSALGSTFPADVVCSASQGSNTLNLPFTDLEPRENGSFSFTMSIYPLLTISGHHTVRIKVRSHLIVSIALWVDPVPAKHDRKPESTPPPALVPSHKPSSFLQYPFQPDGPQFRTLISHRENLIPTLRQSLKYMQERCAKVIDSLNATTREIAGLISCAQDLASLSPSFPREFNSVTSALISTLKLTLESQRRLETVVLQNFNSPVDNYISSIDLKAVSARRKQYHDQAKVFYSYMGKNLSSADSTNLTKKIQFELQRFDYYVYLTELIDGSSARRFLHEISKFSSKLGPANLASLVEHTKNYQAGLKFSKSRIKSMRDQISHSKSFSDFSSQNPVDPHKIHKEGILWTHKGHGKSSGWHKQWVVLDEFTLSEYSDWKTQGNKLSHSPLKLTFACIKKQDSGNFNGFEIITTDGVTRSFRAESKSELEQWLKILQEAVGAGVQMPPENVEQSAIKAYTELVSNADKSNTICCDCGGTNQVEWVSINLLCVVCIKCSSVHRSLGAHHSKMRSLKLDTFTSKEILELLNYVSNNNVNSIYEAELHEKILDLDSSSQQRTDFITDKYVNRKFVSALEEKEPEAIDKRLTHNLIKSIHLNSIYLLQQCIAQGVHLNKVHLDHGETVFQYSLKHYQGTKDNPTFFITEFLLLNGLLVGRLPRDASALSKSEYDYWRSKAETNGVYNIRPINRRASSRESTKAEIKKIDTSMTGPLPTRKVSSASDASENVNKRWSISGSLPLSSPATASIIHSKNLGIKFSKKSGNKN</sequence>
<dbReference type="Gene3D" id="2.30.29.30">
    <property type="entry name" value="Pleckstrin-homology domain (PH domain)/Phosphotyrosine-binding domain (PTB)"/>
    <property type="match status" value="1"/>
</dbReference>
<feature type="compositionally biased region" description="Polar residues" evidence="6">
    <location>
        <begin position="779"/>
        <end position="789"/>
    </location>
</feature>
<dbReference type="GO" id="GO:0005768">
    <property type="term" value="C:endosome"/>
    <property type="evidence" value="ECO:0007669"/>
    <property type="project" value="TreeGrafter"/>
</dbReference>
<dbReference type="CDD" id="cd08204">
    <property type="entry name" value="ArfGap"/>
    <property type="match status" value="1"/>
</dbReference>
<dbReference type="Gene3D" id="1.20.1270.60">
    <property type="entry name" value="Arfaptin homology (AH) domain/BAR domain"/>
    <property type="match status" value="1"/>
</dbReference>
<dbReference type="SMART" id="SM00105">
    <property type="entry name" value="ArfGap"/>
    <property type="match status" value="1"/>
</dbReference>
<dbReference type="Pfam" id="PF01412">
    <property type="entry name" value="ArfGap"/>
    <property type="match status" value="1"/>
</dbReference>
<dbReference type="AlphaFoldDB" id="A0A1G4K501"/>
<feature type="domain" description="Arf-GAP" evidence="8">
    <location>
        <begin position="520"/>
        <end position="642"/>
    </location>
</feature>
<dbReference type="SMART" id="SM00233">
    <property type="entry name" value="PH"/>
    <property type="match status" value="1"/>
</dbReference>
<dbReference type="GO" id="GO:0006891">
    <property type="term" value="P:intra-Golgi vesicle-mediated transport"/>
    <property type="evidence" value="ECO:0007669"/>
    <property type="project" value="TreeGrafter"/>
</dbReference>
<dbReference type="GO" id="GO:0005096">
    <property type="term" value="F:GTPase activator activity"/>
    <property type="evidence" value="ECO:0007669"/>
    <property type="project" value="UniProtKB-KW"/>
</dbReference>
<evidence type="ECO:0000313" key="9">
    <source>
        <dbReference type="EMBL" id="SCU98839.1"/>
    </source>
</evidence>
<dbReference type="InterPro" id="IPR001164">
    <property type="entry name" value="ArfGAP_dom"/>
</dbReference>
<comment type="function">
    <text evidence="5">GTPase-activating protein for the ADP ribosylation factor family.</text>
</comment>
<feature type="domain" description="PH" evidence="7">
    <location>
        <begin position="405"/>
        <end position="504"/>
    </location>
</feature>
<dbReference type="GO" id="GO:0008270">
    <property type="term" value="F:zinc ion binding"/>
    <property type="evidence" value="ECO:0007669"/>
    <property type="project" value="UniProtKB-KW"/>
</dbReference>
<dbReference type="EMBL" id="LT598484">
    <property type="protein sequence ID" value="SCU98839.1"/>
    <property type="molecule type" value="Genomic_DNA"/>
</dbReference>
<dbReference type="InterPro" id="IPR045258">
    <property type="entry name" value="ACAP1/2/3-like"/>
</dbReference>
<organism evidence="9 10">
    <name type="scientific">Lachancea meyersii CBS 8951</name>
    <dbReference type="NCBI Taxonomy" id="1266667"/>
    <lineage>
        <taxon>Eukaryota</taxon>
        <taxon>Fungi</taxon>
        <taxon>Dikarya</taxon>
        <taxon>Ascomycota</taxon>
        <taxon>Saccharomycotina</taxon>
        <taxon>Saccharomycetes</taxon>
        <taxon>Saccharomycetales</taxon>
        <taxon>Saccharomycetaceae</taxon>
        <taxon>Lachancea</taxon>
    </lineage>
</organism>
<dbReference type="OrthoDB" id="10266696at2759"/>
<evidence type="ECO:0000256" key="5">
    <source>
        <dbReference type="RuleBase" id="RU369028"/>
    </source>
</evidence>
<evidence type="ECO:0000259" key="7">
    <source>
        <dbReference type="PROSITE" id="PS50003"/>
    </source>
</evidence>
<dbReference type="PROSITE" id="PS50003">
    <property type="entry name" value="PH_DOMAIN"/>
    <property type="match status" value="1"/>
</dbReference>
<evidence type="ECO:0000256" key="3">
    <source>
        <dbReference type="ARBA" id="ARBA00022833"/>
    </source>
</evidence>
<dbReference type="CDD" id="cd00821">
    <property type="entry name" value="PH"/>
    <property type="match status" value="1"/>
</dbReference>
<keyword evidence="5" id="KW-0963">Cytoplasm</keyword>
<evidence type="ECO:0000259" key="8">
    <source>
        <dbReference type="PROSITE" id="PS50115"/>
    </source>
</evidence>
<keyword evidence="5" id="KW-0040">ANK repeat</keyword>
<keyword evidence="5" id="KW-0343">GTPase activation</keyword>
<evidence type="ECO:0000256" key="2">
    <source>
        <dbReference type="ARBA" id="ARBA00022771"/>
    </source>
</evidence>
<proteinExistence type="predicted"/>
<comment type="subcellular location">
    <subcellularLocation>
        <location evidence="5">Cytoplasm</location>
    </subcellularLocation>
</comment>
<dbReference type="InterPro" id="IPR011993">
    <property type="entry name" value="PH-like_dom_sf"/>
</dbReference>
<evidence type="ECO:0000313" key="10">
    <source>
        <dbReference type="Proteomes" id="UP000191144"/>
    </source>
</evidence>
<evidence type="ECO:0000256" key="6">
    <source>
        <dbReference type="SAM" id="MobiDB-lite"/>
    </source>
</evidence>
<accession>A0A1G4K501</accession>
<evidence type="ECO:0000256" key="1">
    <source>
        <dbReference type="ARBA" id="ARBA00022723"/>
    </source>
</evidence>
<feature type="region of interest" description="Disordered" evidence="6">
    <location>
        <begin position="770"/>
        <end position="789"/>
    </location>
</feature>
<dbReference type="InterPro" id="IPR027267">
    <property type="entry name" value="AH/BAR_dom_sf"/>
</dbReference>
<dbReference type="GO" id="GO:0005802">
    <property type="term" value="C:trans-Golgi network"/>
    <property type="evidence" value="ECO:0007669"/>
    <property type="project" value="TreeGrafter"/>
</dbReference>
<keyword evidence="5" id="KW-0677">Repeat</keyword>
<dbReference type="InterPro" id="IPR001849">
    <property type="entry name" value="PH_domain"/>
</dbReference>
<dbReference type="PANTHER" id="PTHR23180">
    <property type="entry name" value="CENTAURIN/ARF"/>
    <property type="match status" value="1"/>
</dbReference>
<dbReference type="SUPFAM" id="SSF57863">
    <property type="entry name" value="ArfGap/RecO-like zinc finger"/>
    <property type="match status" value="1"/>
</dbReference>
<dbReference type="InterPro" id="IPR038508">
    <property type="entry name" value="ArfGAP_dom_sf"/>
</dbReference>
<dbReference type="Pfam" id="PF00169">
    <property type="entry name" value="PH"/>
    <property type="match status" value="1"/>
</dbReference>
<reference evidence="10" key="1">
    <citation type="submission" date="2016-03" db="EMBL/GenBank/DDBJ databases">
        <authorList>
            <person name="Devillers Hugo."/>
        </authorList>
    </citation>
    <scope>NUCLEOTIDE SEQUENCE [LARGE SCALE GENOMIC DNA]</scope>
</reference>
<protein>
    <recommendedName>
        <fullName evidence="5">ADP-ribosylation factor GTPase-activating protein</fullName>
    </recommendedName>
</protein>
<dbReference type="InterPro" id="IPR037278">
    <property type="entry name" value="ARFGAP/RecO"/>
</dbReference>
<dbReference type="Gene3D" id="1.10.220.150">
    <property type="entry name" value="Arf GTPase activating protein"/>
    <property type="match status" value="1"/>
</dbReference>